<name>A0AAU0MY83_9GAMM</name>
<feature type="region of interest" description="Disordered" evidence="1">
    <location>
        <begin position="1"/>
        <end position="25"/>
    </location>
</feature>
<dbReference type="RefSeq" id="WP_318953192.1">
    <property type="nucleotide sequence ID" value="NZ_CP137555.1"/>
</dbReference>
<protein>
    <submittedName>
        <fullName evidence="2">Uncharacterized protein</fullName>
    </submittedName>
</protein>
<evidence type="ECO:0000313" key="3">
    <source>
        <dbReference type="Proteomes" id="UP001302477"/>
    </source>
</evidence>
<dbReference type="Proteomes" id="UP001302477">
    <property type="component" value="Chromosome"/>
</dbReference>
<sequence length="146" mass="16502">MVNNRNISLYDRGAPPTCPDGPRKIEGGPLYPPAQVLEILEAGEDRVNLWTKKCIKDVKHKLEIELDEVAELVADAVKNGRYKGSEWCQQKPNGCWAASDAYVLTRKEWNERAFKYLAVEYFVKFAIAKTGRLVLVVSCHPPENRG</sequence>
<dbReference type="KEGG" id="mpaf:R5R33_13335"/>
<accession>A0AAU0MY83</accession>
<evidence type="ECO:0000313" key="2">
    <source>
        <dbReference type="EMBL" id="WOX04716.1"/>
    </source>
</evidence>
<evidence type="ECO:0000256" key="1">
    <source>
        <dbReference type="SAM" id="MobiDB-lite"/>
    </source>
</evidence>
<reference evidence="2 3" key="1">
    <citation type="submission" date="2023-10" db="EMBL/GenBank/DDBJ databases">
        <title>Description of Microbulbifer bruguierae sp. nov., isolated from the sediments of mangrove plant Bruguiera sexangula and comparative genomic analyses of the genus Microbulbifer.</title>
        <authorList>
            <person name="Long M."/>
        </authorList>
    </citation>
    <scope>NUCLEOTIDE SEQUENCE [LARGE SCALE GENOMIC DNA]</scope>
    <source>
        <strain evidence="2 3">SPO729</strain>
    </source>
</reference>
<proteinExistence type="predicted"/>
<keyword evidence="3" id="KW-1185">Reference proteome</keyword>
<dbReference type="EMBL" id="CP137555">
    <property type="protein sequence ID" value="WOX04716.1"/>
    <property type="molecule type" value="Genomic_DNA"/>
</dbReference>
<organism evidence="2 3">
    <name type="scientific">Microbulbifer pacificus</name>
    <dbReference type="NCBI Taxonomy" id="407164"/>
    <lineage>
        <taxon>Bacteria</taxon>
        <taxon>Pseudomonadati</taxon>
        <taxon>Pseudomonadota</taxon>
        <taxon>Gammaproteobacteria</taxon>
        <taxon>Cellvibrionales</taxon>
        <taxon>Microbulbiferaceae</taxon>
        <taxon>Microbulbifer</taxon>
    </lineage>
</organism>
<dbReference type="AlphaFoldDB" id="A0AAU0MY83"/>
<gene>
    <name evidence="2" type="ORF">R5R33_13335</name>
</gene>